<dbReference type="FunFam" id="2.40.70.10:FF:000008">
    <property type="entry name" value="Cathepsin D"/>
    <property type="match status" value="1"/>
</dbReference>
<feature type="region of interest" description="Disordered" evidence="10">
    <location>
        <begin position="57"/>
        <end position="80"/>
    </location>
</feature>
<comment type="similarity">
    <text evidence="1 9">Belongs to the peptidase A1 family.</text>
</comment>
<feature type="disulfide bond" evidence="8">
    <location>
        <begin position="334"/>
        <end position="367"/>
    </location>
</feature>
<evidence type="ECO:0000256" key="5">
    <source>
        <dbReference type="ARBA" id="ARBA00023157"/>
    </source>
</evidence>
<evidence type="ECO:0000256" key="4">
    <source>
        <dbReference type="ARBA" id="ARBA00022801"/>
    </source>
</evidence>
<evidence type="ECO:0000256" key="9">
    <source>
        <dbReference type="RuleBase" id="RU000454"/>
    </source>
</evidence>
<dbReference type="GO" id="GO:0005764">
    <property type="term" value="C:lysosome"/>
    <property type="evidence" value="ECO:0007669"/>
    <property type="project" value="TreeGrafter"/>
</dbReference>
<evidence type="ECO:0000256" key="10">
    <source>
        <dbReference type="SAM" id="MobiDB-lite"/>
    </source>
</evidence>
<sequence>MEVKWNCCKLMLILALCSSAVECRRRLKVGRRRNPQASHLNVQNELKSLSMKHKLNATTTAPETETAPETTKDHGSSGTRLGNAFNTEYYLPVTIGTPPQEFILLIDTGSSNLWVPSSKCPATVKSCVSHNQYDSKSSSSYVANGTAFTIEYASKSEGGVALSGILSQDTVTIAELAIQRQVFAEITDEPEATFLSSPFDGMFGLGYASISIGGVTPPFYNLVAQGLIKHPVFSIYLNRNGTNATDGGELVLGGIDATLFSGCLTYVPVSQQGYWQFVMTSAVLGGKTFCTHCQAILDVGTSLLVAPTAAIKKINQLLAVLNPKDSSGVFLVNCSTIASLPTMVFTIARKEFPLQPSDYILQYGETCVSSFTSLAGSDLWILGEVFMGAYYTVYDMGYNQIGLATAMH</sequence>
<feature type="disulfide bond" evidence="8">
    <location>
        <begin position="290"/>
        <end position="293"/>
    </location>
</feature>
<evidence type="ECO:0000256" key="2">
    <source>
        <dbReference type="ARBA" id="ARBA00022670"/>
    </source>
</evidence>
<reference evidence="14" key="1">
    <citation type="submission" date="2025-08" db="UniProtKB">
        <authorList>
            <consortium name="RefSeq"/>
        </authorList>
    </citation>
    <scope>IDENTIFICATION</scope>
    <source>
        <strain evidence="14">MV-25-SWS-2005</strain>
        <tissue evidence="14">Whole body</tissue>
    </source>
</reference>
<gene>
    <name evidence="14" type="primary">LOC4817637</name>
</gene>
<dbReference type="InterPro" id="IPR021109">
    <property type="entry name" value="Peptidase_aspartic_dom_sf"/>
</dbReference>
<dbReference type="Proteomes" id="UP000001819">
    <property type="component" value="Chromosome 4"/>
</dbReference>
<evidence type="ECO:0000256" key="6">
    <source>
        <dbReference type="ARBA" id="ARBA00023180"/>
    </source>
</evidence>
<evidence type="ECO:0000256" key="11">
    <source>
        <dbReference type="SAM" id="SignalP"/>
    </source>
</evidence>
<dbReference type="InterPro" id="IPR001461">
    <property type="entry name" value="Aspartic_peptidase_A1"/>
</dbReference>
<dbReference type="InterPro" id="IPR033121">
    <property type="entry name" value="PEPTIDASE_A1"/>
</dbReference>
<feature type="active site" evidence="7">
    <location>
        <position position="298"/>
    </location>
</feature>
<dbReference type="Gene3D" id="2.40.70.10">
    <property type="entry name" value="Acid Proteases"/>
    <property type="match status" value="2"/>
</dbReference>
<proteinExistence type="inferred from homology"/>
<dbReference type="PROSITE" id="PS00141">
    <property type="entry name" value="ASP_PROTEASE"/>
    <property type="match status" value="1"/>
</dbReference>
<dbReference type="ExpressionAtlas" id="A0A6I8UKM5">
    <property type="expression patterns" value="baseline"/>
</dbReference>
<dbReference type="GO" id="GO:0006508">
    <property type="term" value="P:proteolysis"/>
    <property type="evidence" value="ECO:0007669"/>
    <property type="project" value="UniProtKB-KW"/>
</dbReference>
<evidence type="ECO:0000256" key="7">
    <source>
        <dbReference type="PIRSR" id="PIRSR601461-1"/>
    </source>
</evidence>
<evidence type="ECO:0000256" key="1">
    <source>
        <dbReference type="ARBA" id="ARBA00007447"/>
    </source>
</evidence>
<dbReference type="InterPro" id="IPR001969">
    <property type="entry name" value="Aspartic_peptidase_AS"/>
</dbReference>
<feature type="domain" description="Peptidase A1" evidence="12">
    <location>
        <begin position="89"/>
        <end position="404"/>
    </location>
</feature>
<dbReference type="PROSITE" id="PS51767">
    <property type="entry name" value="PEPTIDASE_A1"/>
    <property type="match status" value="1"/>
</dbReference>
<feature type="signal peptide" evidence="11">
    <location>
        <begin position="1"/>
        <end position="23"/>
    </location>
</feature>
<keyword evidence="11" id="KW-0732">Signal</keyword>
<protein>
    <submittedName>
        <fullName evidence="14">Aspartic proteinase A1</fullName>
    </submittedName>
</protein>
<feature type="chain" id="PRO_5026338119" evidence="11">
    <location>
        <begin position="24"/>
        <end position="408"/>
    </location>
</feature>
<dbReference type="InParanoid" id="A0A6I8UKM5"/>
<dbReference type="PANTHER" id="PTHR47966:SF51">
    <property type="entry name" value="BETA-SITE APP-CLEAVING ENZYME, ISOFORM A-RELATED"/>
    <property type="match status" value="1"/>
</dbReference>
<evidence type="ECO:0000313" key="14">
    <source>
        <dbReference type="RefSeq" id="XP_001357032.2"/>
    </source>
</evidence>
<dbReference type="SUPFAM" id="SSF50630">
    <property type="entry name" value="Acid proteases"/>
    <property type="match status" value="1"/>
</dbReference>
<feature type="compositionally biased region" description="Low complexity" evidence="10">
    <location>
        <begin position="57"/>
        <end position="69"/>
    </location>
</feature>
<dbReference type="PANTHER" id="PTHR47966">
    <property type="entry name" value="BETA-SITE APP-CLEAVING ENZYME, ISOFORM A-RELATED"/>
    <property type="match status" value="1"/>
</dbReference>
<dbReference type="KEGG" id="dpo:4817637"/>
<accession>A0A6I8UKM5</accession>
<dbReference type="RefSeq" id="XP_001357032.2">
    <property type="nucleotide sequence ID" value="XM_001356996.4"/>
</dbReference>
<evidence type="ECO:0000313" key="13">
    <source>
        <dbReference type="Proteomes" id="UP000001819"/>
    </source>
</evidence>
<dbReference type="FunFam" id="2.40.70.10:FF:000002">
    <property type="entry name" value="Vacuolar aspartic proteinase"/>
    <property type="match status" value="1"/>
</dbReference>
<dbReference type="AlphaFoldDB" id="A0A6I8UKM5"/>
<feature type="disulfide bond" evidence="8">
    <location>
        <begin position="120"/>
        <end position="127"/>
    </location>
</feature>
<keyword evidence="13" id="KW-1185">Reference proteome</keyword>
<dbReference type="Pfam" id="PF00026">
    <property type="entry name" value="Asp"/>
    <property type="match status" value="1"/>
</dbReference>
<evidence type="ECO:0000256" key="3">
    <source>
        <dbReference type="ARBA" id="ARBA00022750"/>
    </source>
</evidence>
<dbReference type="PRINTS" id="PR00792">
    <property type="entry name" value="PEPSIN"/>
</dbReference>
<feature type="active site" evidence="7">
    <location>
        <position position="107"/>
    </location>
</feature>
<keyword evidence="6" id="KW-0325">Glycoprotein</keyword>
<keyword evidence="5 8" id="KW-1015">Disulfide bond</keyword>
<keyword evidence="4 9" id="KW-0378">Hydrolase</keyword>
<dbReference type="FunCoup" id="A0A6I8UKM5">
    <property type="interactions" value="202"/>
</dbReference>
<evidence type="ECO:0000256" key="8">
    <source>
        <dbReference type="PIRSR" id="PIRSR601461-2"/>
    </source>
</evidence>
<keyword evidence="3 9" id="KW-0064">Aspartyl protease</keyword>
<dbReference type="GO" id="GO:0004190">
    <property type="term" value="F:aspartic-type endopeptidase activity"/>
    <property type="evidence" value="ECO:0007669"/>
    <property type="project" value="UniProtKB-KW"/>
</dbReference>
<evidence type="ECO:0000259" key="12">
    <source>
        <dbReference type="PROSITE" id="PS51767"/>
    </source>
</evidence>
<name>A0A6I8UKM5_DROPS</name>
<keyword evidence="2 9" id="KW-0645">Protease</keyword>
<organism evidence="13 14">
    <name type="scientific">Drosophila pseudoobscura pseudoobscura</name>
    <name type="common">Fruit fly</name>
    <dbReference type="NCBI Taxonomy" id="46245"/>
    <lineage>
        <taxon>Eukaryota</taxon>
        <taxon>Metazoa</taxon>
        <taxon>Ecdysozoa</taxon>
        <taxon>Arthropoda</taxon>
        <taxon>Hexapoda</taxon>
        <taxon>Insecta</taxon>
        <taxon>Pterygota</taxon>
        <taxon>Neoptera</taxon>
        <taxon>Endopterygota</taxon>
        <taxon>Diptera</taxon>
        <taxon>Brachycera</taxon>
        <taxon>Muscomorpha</taxon>
        <taxon>Ephydroidea</taxon>
        <taxon>Drosophilidae</taxon>
        <taxon>Drosophila</taxon>
        <taxon>Sophophora</taxon>
    </lineage>
</organism>